<keyword evidence="1" id="KW-0732">Signal</keyword>
<proteinExistence type="predicted"/>
<dbReference type="AlphaFoldDB" id="A0A0S4SU96"/>
<organism evidence="2 3">
    <name type="scientific">Campylobacter hyointestinalis subsp. hyointestinalis</name>
    <dbReference type="NCBI Taxonomy" id="91352"/>
    <lineage>
        <taxon>Bacteria</taxon>
        <taxon>Pseudomonadati</taxon>
        <taxon>Campylobacterota</taxon>
        <taxon>Epsilonproteobacteria</taxon>
        <taxon>Campylobacterales</taxon>
        <taxon>Campylobacteraceae</taxon>
        <taxon>Campylobacter</taxon>
    </lineage>
</organism>
<accession>A0A0S4SU96</accession>
<feature type="chain" id="PRO_5006627281" description="Periplasmic protein" evidence="1">
    <location>
        <begin position="19"/>
        <end position="258"/>
    </location>
</feature>
<comment type="caution">
    <text evidence="2">The sequence shown here is derived from an EMBL/GenBank/DDBJ whole genome shotgun (WGS) entry which is preliminary data.</text>
</comment>
<evidence type="ECO:0008006" key="4">
    <source>
        <dbReference type="Google" id="ProtNLM"/>
    </source>
</evidence>
<reference evidence="2 3" key="1">
    <citation type="submission" date="2015-11" db="EMBL/GenBank/DDBJ databases">
        <authorList>
            <consortium name="Pathogen Informatics"/>
        </authorList>
    </citation>
    <scope>NUCLEOTIDE SEQUENCE [LARGE SCALE GENOMIC DNA]</scope>
    <source>
        <strain evidence="2 3">006A-0059</strain>
    </source>
</reference>
<gene>
    <name evidence="2" type="ORF">ERS686654_02064</name>
</gene>
<feature type="signal peptide" evidence="1">
    <location>
        <begin position="1"/>
        <end position="18"/>
    </location>
</feature>
<dbReference type="EMBL" id="FAVB01000007">
    <property type="protein sequence ID" value="CUU90050.1"/>
    <property type="molecule type" value="Genomic_DNA"/>
</dbReference>
<name>A0A0S4SU96_CAMHY</name>
<keyword evidence="3" id="KW-1185">Reference proteome</keyword>
<evidence type="ECO:0000313" key="2">
    <source>
        <dbReference type="EMBL" id="CUU90050.1"/>
    </source>
</evidence>
<dbReference type="Proteomes" id="UP000052237">
    <property type="component" value="Unassembled WGS sequence"/>
</dbReference>
<evidence type="ECO:0000313" key="3">
    <source>
        <dbReference type="Proteomes" id="UP000052237"/>
    </source>
</evidence>
<dbReference type="RefSeq" id="WP_059435508.1">
    <property type="nucleotide sequence ID" value="NZ_FAVB01000007.1"/>
</dbReference>
<protein>
    <recommendedName>
        <fullName evidence="4">Periplasmic protein</fullName>
    </recommendedName>
</protein>
<evidence type="ECO:0000256" key="1">
    <source>
        <dbReference type="SAM" id="SignalP"/>
    </source>
</evidence>
<sequence>MNKKILILGLFIANIAIANTDFAIPFLGEVNKDGVAFRACPQKDCLIKEKLNKKSKIILLDKNKDYYQTFEGLWVSYKYIKFAKPLRFDISDQISYTNDKKNPLDEVVKYDSNNIIIPINKEINLNLVSNQAKPKTIKSESKKLVAIDHTIEQFPISIDKKEESDNLLVHSGELAEKYPNEALVANLTKTPSSLPVFREPRYARVLLMPILNKEGDVYTDYTYAWIKIHEQEFVLGKREGKGSGQKNNFFTIHNTSIK</sequence>